<name>A0A1J6KPA5_NICAT</name>
<dbReference type="EMBL" id="MJEQ01004686">
    <property type="protein sequence ID" value="OIT21009.1"/>
    <property type="molecule type" value="Genomic_DNA"/>
</dbReference>
<dbReference type="Proteomes" id="UP000187609">
    <property type="component" value="Unassembled WGS sequence"/>
</dbReference>
<organism evidence="1 2">
    <name type="scientific">Nicotiana attenuata</name>
    <name type="common">Coyote tobacco</name>
    <dbReference type="NCBI Taxonomy" id="49451"/>
    <lineage>
        <taxon>Eukaryota</taxon>
        <taxon>Viridiplantae</taxon>
        <taxon>Streptophyta</taxon>
        <taxon>Embryophyta</taxon>
        <taxon>Tracheophyta</taxon>
        <taxon>Spermatophyta</taxon>
        <taxon>Magnoliopsida</taxon>
        <taxon>eudicotyledons</taxon>
        <taxon>Gunneridae</taxon>
        <taxon>Pentapetalae</taxon>
        <taxon>asterids</taxon>
        <taxon>lamiids</taxon>
        <taxon>Solanales</taxon>
        <taxon>Solanaceae</taxon>
        <taxon>Nicotianoideae</taxon>
        <taxon>Nicotianeae</taxon>
        <taxon>Nicotiana</taxon>
    </lineage>
</organism>
<dbReference type="AlphaFoldDB" id="A0A1J6KPA5"/>
<dbReference type="Gene3D" id="1.20.1280.50">
    <property type="match status" value="1"/>
</dbReference>
<dbReference type="PANTHER" id="PTHR33110:SF148">
    <property type="entry name" value="F-BOX DOMAIN-CONTAINING PROTEIN"/>
    <property type="match status" value="1"/>
</dbReference>
<reference evidence="1" key="1">
    <citation type="submission" date="2016-11" db="EMBL/GenBank/DDBJ databases">
        <title>The genome of Nicotiana attenuata.</title>
        <authorList>
            <person name="Xu S."/>
            <person name="Brockmoeller T."/>
            <person name="Gaquerel E."/>
            <person name="Navarro A."/>
            <person name="Kuhl H."/>
            <person name="Gase K."/>
            <person name="Ling Z."/>
            <person name="Zhou W."/>
            <person name="Kreitzer C."/>
            <person name="Stanke M."/>
            <person name="Tang H."/>
            <person name="Lyons E."/>
            <person name="Pandey P."/>
            <person name="Pandey S.P."/>
            <person name="Timmermann B."/>
            <person name="Baldwin I.T."/>
        </authorList>
    </citation>
    <scope>NUCLEOTIDE SEQUENCE [LARGE SCALE GENOMIC DNA]</scope>
    <source>
        <strain evidence="1">UT</strain>
    </source>
</reference>
<accession>A0A1J6KPA5</accession>
<dbReference type="PANTHER" id="PTHR33110">
    <property type="entry name" value="F-BOX/KELCH-REPEAT PROTEIN-RELATED"/>
    <property type="match status" value="1"/>
</dbReference>
<gene>
    <name evidence="1" type="ORF">A4A49_55170</name>
</gene>
<dbReference type="OMA" id="WRNSATK"/>
<keyword evidence="2" id="KW-1185">Reference proteome</keyword>
<evidence type="ECO:0000313" key="2">
    <source>
        <dbReference type="Proteomes" id="UP000187609"/>
    </source>
</evidence>
<dbReference type="STRING" id="49451.A0A1J6KPA5"/>
<proteinExistence type="predicted"/>
<sequence>MEKWAELPPELITMIAKPVEVMEDFIVFGGVCTSWRTAASKDNFDGLSPQLPLLMMPDKDDVYRKFYSFQGESLTDIISTRS</sequence>
<dbReference type="Gramene" id="OIT21009">
    <property type="protein sequence ID" value="OIT21009"/>
    <property type="gene ID" value="A4A49_55170"/>
</dbReference>
<protein>
    <submittedName>
        <fullName evidence="1">Uncharacterized protein</fullName>
    </submittedName>
</protein>
<evidence type="ECO:0000313" key="1">
    <source>
        <dbReference type="EMBL" id="OIT21009.1"/>
    </source>
</evidence>
<dbReference type="SMR" id="A0A1J6KPA5"/>
<comment type="caution">
    <text evidence="1">The sequence shown here is derived from an EMBL/GenBank/DDBJ whole genome shotgun (WGS) entry which is preliminary data.</text>
</comment>